<name>A0A399RLJ4_9PROT</name>
<dbReference type="Proteomes" id="UP000266385">
    <property type="component" value="Unassembled WGS sequence"/>
</dbReference>
<dbReference type="PANTHER" id="PTHR15887:SF1">
    <property type="entry name" value="TRANSMEMBRANE PROTEIN 69"/>
    <property type="match status" value="1"/>
</dbReference>
<accession>A0A399RLJ4</accession>
<dbReference type="PANTHER" id="PTHR15887">
    <property type="entry name" value="TRANSMEMBRANE PROTEIN 69"/>
    <property type="match status" value="1"/>
</dbReference>
<organism evidence="2 3">
    <name type="scientific">Henriciella mobilis</name>
    <dbReference type="NCBI Taxonomy" id="2305467"/>
    <lineage>
        <taxon>Bacteria</taxon>
        <taxon>Pseudomonadati</taxon>
        <taxon>Pseudomonadota</taxon>
        <taxon>Alphaproteobacteria</taxon>
        <taxon>Hyphomonadales</taxon>
        <taxon>Hyphomonadaceae</taxon>
        <taxon>Henriciella</taxon>
    </lineage>
</organism>
<proteinExistence type="predicted"/>
<feature type="transmembrane region" description="Helical" evidence="1">
    <location>
        <begin position="131"/>
        <end position="149"/>
    </location>
</feature>
<dbReference type="EMBL" id="QWFX01000006">
    <property type="protein sequence ID" value="RIJ30689.1"/>
    <property type="molecule type" value="Genomic_DNA"/>
</dbReference>
<dbReference type="RefSeq" id="WP_119375997.1">
    <property type="nucleotide sequence ID" value="NZ_QWFX01000006.1"/>
</dbReference>
<evidence type="ECO:0000256" key="1">
    <source>
        <dbReference type="SAM" id="Phobius"/>
    </source>
</evidence>
<keyword evidence="1" id="KW-0472">Membrane</keyword>
<reference evidence="2 3" key="1">
    <citation type="submission" date="2018-08" db="EMBL/GenBank/DDBJ databases">
        <title>Henriciella mobilis sp. nov., isolated from seawater.</title>
        <authorList>
            <person name="Cheng H."/>
            <person name="Wu Y.-H."/>
            <person name="Xu X.-W."/>
            <person name="Guo L.-L."/>
        </authorList>
    </citation>
    <scope>NUCLEOTIDE SEQUENCE [LARGE SCALE GENOMIC DNA]</scope>
    <source>
        <strain evidence="2 3">JN25</strain>
    </source>
</reference>
<comment type="caution">
    <text evidence="2">The sequence shown here is derived from an EMBL/GenBank/DDBJ whole genome shotgun (WGS) entry which is preliminary data.</text>
</comment>
<gene>
    <name evidence="2" type="ORF">D1223_08720</name>
</gene>
<evidence type="ECO:0000313" key="3">
    <source>
        <dbReference type="Proteomes" id="UP000266385"/>
    </source>
</evidence>
<keyword evidence="3" id="KW-1185">Reference proteome</keyword>
<feature type="transmembrane region" description="Helical" evidence="1">
    <location>
        <begin position="41"/>
        <end position="63"/>
    </location>
</feature>
<feature type="transmembrane region" description="Helical" evidence="1">
    <location>
        <begin position="75"/>
        <end position="95"/>
    </location>
</feature>
<protein>
    <submittedName>
        <fullName evidence="2">DUF3429 domain-containing protein</fullName>
    </submittedName>
</protein>
<keyword evidence="1" id="KW-0812">Transmembrane</keyword>
<dbReference type="Pfam" id="PF11911">
    <property type="entry name" value="DUF3429"/>
    <property type="match status" value="1"/>
</dbReference>
<evidence type="ECO:0000313" key="2">
    <source>
        <dbReference type="EMBL" id="RIJ30689.1"/>
    </source>
</evidence>
<sequence>MSNDILTFRRAATALTLAGALPFIGLVPAMAALEPPTNLTASFWLMVYATVILSFLGGIRWGLALSNPEAGWTPLAISVLPALAGWVIVPYAILIQQVPSPAWFLAYAVFFALHLGWDWLSGSVPSWFKTLRMTVSVIVIASLVSAWGIRQFMA</sequence>
<dbReference type="InterPro" id="IPR021836">
    <property type="entry name" value="DUF3429"/>
</dbReference>
<keyword evidence="1" id="KW-1133">Transmembrane helix</keyword>
<dbReference type="AlphaFoldDB" id="A0A399RLJ4"/>
<feature type="transmembrane region" description="Helical" evidence="1">
    <location>
        <begin position="101"/>
        <end position="119"/>
    </location>
</feature>
<dbReference type="OrthoDB" id="5297436at2"/>